<organism evidence="11 12">
    <name type="scientific">Hymenobacter psychrophilus</name>
    <dbReference type="NCBI Taxonomy" id="651662"/>
    <lineage>
        <taxon>Bacteria</taxon>
        <taxon>Pseudomonadati</taxon>
        <taxon>Bacteroidota</taxon>
        <taxon>Cytophagia</taxon>
        <taxon>Cytophagales</taxon>
        <taxon>Hymenobacteraceae</taxon>
        <taxon>Hymenobacter</taxon>
    </lineage>
</organism>
<dbReference type="PANTHER" id="PTHR30221">
    <property type="entry name" value="SMALL-CONDUCTANCE MECHANOSENSITIVE CHANNEL"/>
    <property type="match status" value="1"/>
</dbReference>
<dbReference type="InterPro" id="IPR049278">
    <property type="entry name" value="MS_channel_C"/>
</dbReference>
<evidence type="ECO:0000313" key="12">
    <source>
        <dbReference type="Proteomes" id="UP000199249"/>
    </source>
</evidence>
<dbReference type="PANTHER" id="PTHR30221:SF1">
    <property type="entry name" value="SMALL-CONDUCTANCE MECHANOSENSITIVE CHANNEL"/>
    <property type="match status" value="1"/>
</dbReference>
<dbReference type="EMBL" id="FNOV01000003">
    <property type="protein sequence ID" value="SDX77049.1"/>
    <property type="molecule type" value="Genomic_DNA"/>
</dbReference>
<dbReference type="GO" id="GO:0008381">
    <property type="term" value="F:mechanosensitive monoatomic ion channel activity"/>
    <property type="evidence" value="ECO:0007669"/>
    <property type="project" value="InterPro"/>
</dbReference>
<dbReference type="SUPFAM" id="SSF82861">
    <property type="entry name" value="Mechanosensitive channel protein MscS (YggB), transmembrane region"/>
    <property type="match status" value="1"/>
</dbReference>
<name>A0A1H3EGJ5_9BACT</name>
<dbReference type="STRING" id="651662.SAMN04488069_103104"/>
<evidence type="ECO:0000259" key="9">
    <source>
        <dbReference type="Pfam" id="PF00924"/>
    </source>
</evidence>
<dbReference type="Pfam" id="PF00924">
    <property type="entry name" value="MS_channel_2nd"/>
    <property type="match status" value="1"/>
</dbReference>
<dbReference type="Pfam" id="PF21082">
    <property type="entry name" value="MS_channel_3rd"/>
    <property type="match status" value="1"/>
</dbReference>
<dbReference type="SUPFAM" id="SSF82689">
    <property type="entry name" value="Mechanosensitive channel protein MscS (YggB), C-terminal domain"/>
    <property type="match status" value="1"/>
</dbReference>
<evidence type="ECO:0000256" key="2">
    <source>
        <dbReference type="ARBA" id="ARBA00008017"/>
    </source>
</evidence>
<dbReference type="Pfam" id="PF05552">
    <property type="entry name" value="MS_channel_1st_1"/>
    <property type="match status" value="1"/>
</dbReference>
<dbReference type="InterPro" id="IPR006686">
    <property type="entry name" value="MscS_channel_CS"/>
</dbReference>
<dbReference type="GO" id="GO:0005886">
    <property type="term" value="C:plasma membrane"/>
    <property type="evidence" value="ECO:0007669"/>
    <property type="project" value="UniProtKB-SubCell"/>
</dbReference>
<sequence length="348" mass="38543">MDFSIAWQKLNGMGRSFMAVLPNLLIGLVVLGVFIFIARGIRSLVQRFTASRHQSQSLTLLLSRLAYVFVLILGVLVMFTIMIPSFTPTSLLSALGVGGVAIGFAFKDIFQNFLAGVLLLLTEPFRINDQIKYKDFEGTVETIQTRATTIKTYDGRRVVIPNAELFINAVTVNTAYDMRRLEYDFGIGYGDDIAQARQVMLAAAQSIAGVLADPAPEALVVEIGESTIDIRLRWWINPPRRADYMHSRNLVLEAVKNKLTEAGIDQPFPTQVVLWHDQTEETDGNRQTQREGWPAGPGDVPRSMIEVRQERREQQQKQLAKQPAAASAPAAAAAPRPQPRPPQPDTAG</sequence>
<dbReference type="Gene3D" id="3.30.70.100">
    <property type="match status" value="1"/>
</dbReference>
<dbReference type="Proteomes" id="UP000199249">
    <property type="component" value="Unassembled WGS sequence"/>
</dbReference>
<dbReference type="InterPro" id="IPR045275">
    <property type="entry name" value="MscS_archaea/bacteria_type"/>
</dbReference>
<dbReference type="InterPro" id="IPR023408">
    <property type="entry name" value="MscS_beta-dom_sf"/>
</dbReference>
<feature type="transmembrane region" description="Helical" evidence="8">
    <location>
        <begin position="20"/>
        <end position="41"/>
    </location>
</feature>
<evidence type="ECO:0000256" key="7">
    <source>
        <dbReference type="SAM" id="MobiDB-lite"/>
    </source>
</evidence>
<dbReference type="InterPro" id="IPR008910">
    <property type="entry name" value="MSC_TM_helix"/>
</dbReference>
<feature type="compositionally biased region" description="Pro residues" evidence="7">
    <location>
        <begin position="336"/>
        <end position="348"/>
    </location>
</feature>
<feature type="region of interest" description="Disordered" evidence="7">
    <location>
        <begin position="280"/>
        <end position="348"/>
    </location>
</feature>
<evidence type="ECO:0000256" key="1">
    <source>
        <dbReference type="ARBA" id="ARBA00004651"/>
    </source>
</evidence>
<dbReference type="Gene3D" id="1.10.287.1260">
    <property type="match status" value="1"/>
</dbReference>
<evidence type="ECO:0000256" key="3">
    <source>
        <dbReference type="ARBA" id="ARBA00022475"/>
    </source>
</evidence>
<evidence type="ECO:0000256" key="6">
    <source>
        <dbReference type="ARBA" id="ARBA00023136"/>
    </source>
</evidence>
<dbReference type="RefSeq" id="WP_092738439.1">
    <property type="nucleotide sequence ID" value="NZ_FNOV01000003.1"/>
</dbReference>
<keyword evidence="5 8" id="KW-1133">Transmembrane helix</keyword>
<evidence type="ECO:0000259" key="10">
    <source>
        <dbReference type="Pfam" id="PF21082"/>
    </source>
</evidence>
<evidence type="ECO:0000313" key="11">
    <source>
        <dbReference type="EMBL" id="SDX77049.1"/>
    </source>
</evidence>
<comment type="subcellular location">
    <subcellularLocation>
        <location evidence="1">Cell membrane</location>
        <topology evidence="1">Multi-pass membrane protein</topology>
    </subcellularLocation>
</comment>
<dbReference type="SUPFAM" id="SSF50182">
    <property type="entry name" value="Sm-like ribonucleoproteins"/>
    <property type="match status" value="1"/>
</dbReference>
<dbReference type="InterPro" id="IPR011066">
    <property type="entry name" value="MscS_channel_C_sf"/>
</dbReference>
<dbReference type="OrthoDB" id="1522493at2"/>
<proteinExistence type="inferred from homology"/>
<keyword evidence="3" id="KW-1003">Cell membrane</keyword>
<dbReference type="PROSITE" id="PS01246">
    <property type="entry name" value="UPF0003"/>
    <property type="match status" value="1"/>
</dbReference>
<dbReference type="AlphaFoldDB" id="A0A1H3EGJ5"/>
<keyword evidence="6 8" id="KW-0472">Membrane</keyword>
<accession>A0A1H3EGJ5</accession>
<feature type="compositionally biased region" description="Low complexity" evidence="7">
    <location>
        <begin position="316"/>
        <end position="335"/>
    </location>
</feature>
<dbReference type="InterPro" id="IPR006685">
    <property type="entry name" value="MscS_channel_2nd"/>
</dbReference>
<evidence type="ECO:0000256" key="5">
    <source>
        <dbReference type="ARBA" id="ARBA00022989"/>
    </source>
</evidence>
<dbReference type="InterPro" id="IPR010920">
    <property type="entry name" value="LSM_dom_sf"/>
</dbReference>
<reference evidence="12" key="1">
    <citation type="submission" date="2016-10" db="EMBL/GenBank/DDBJ databases">
        <authorList>
            <person name="Varghese N."/>
            <person name="Submissions S."/>
        </authorList>
    </citation>
    <scope>NUCLEOTIDE SEQUENCE [LARGE SCALE GENOMIC DNA]</scope>
    <source>
        <strain evidence="12">CGMCC 1.8975</strain>
    </source>
</reference>
<keyword evidence="12" id="KW-1185">Reference proteome</keyword>
<feature type="domain" description="Mechanosensitive ion channel MscS" evidence="9">
    <location>
        <begin position="108"/>
        <end position="170"/>
    </location>
</feature>
<comment type="similarity">
    <text evidence="2">Belongs to the MscS (TC 1.A.23) family.</text>
</comment>
<dbReference type="InterPro" id="IPR011014">
    <property type="entry name" value="MscS_channel_TM-2"/>
</dbReference>
<gene>
    <name evidence="11" type="ORF">SAMN04488069_103104</name>
</gene>
<feature type="compositionally biased region" description="Basic and acidic residues" evidence="7">
    <location>
        <begin position="305"/>
        <end position="315"/>
    </location>
</feature>
<dbReference type="Gene3D" id="2.30.30.60">
    <property type="match status" value="1"/>
</dbReference>
<feature type="transmembrane region" description="Helical" evidence="8">
    <location>
        <begin position="61"/>
        <end position="83"/>
    </location>
</feature>
<keyword evidence="4 8" id="KW-0812">Transmembrane</keyword>
<protein>
    <submittedName>
        <fullName evidence="11">Small-conductance mechanosensitive channel</fullName>
    </submittedName>
</protein>
<feature type="domain" description="Mechanosensitive ion channel MscS C-terminal" evidence="10">
    <location>
        <begin position="182"/>
        <end position="265"/>
    </location>
</feature>
<evidence type="ECO:0000256" key="4">
    <source>
        <dbReference type="ARBA" id="ARBA00022692"/>
    </source>
</evidence>
<evidence type="ECO:0000256" key="8">
    <source>
        <dbReference type="SAM" id="Phobius"/>
    </source>
</evidence>